<proteinExistence type="predicted"/>
<feature type="compositionally biased region" description="Polar residues" evidence="1">
    <location>
        <begin position="194"/>
        <end position="203"/>
    </location>
</feature>
<accession>A0ABY8H8R7</accession>
<feature type="region of interest" description="Disordered" evidence="1">
    <location>
        <begin position="190"/>
        <end position="222"/>
    </location>
</feature>
<evidence type="ECO:0000256" key="1">
    <source>
        <dbReference type="SAM" id="MobiDB-lite"/>
    </source>
</evidence>
<evidence type="ECO:0000313" key="3">
    <source>
        <dbReference type="Proteomes" id="UP001219037"/>
    </source>
</evidence>
<dbReference type="Gene3D" id="1.10.10.10">
    <property type="entry name" value="Winged helix-like DNA-binding domain superfamily/Winged helix DNA-binding domain"/>
    <property type="match status" value="1"/>
</dbReference>
<dbReference type="InterPro" id="IPR036388">
    <property type="entry name" value="WH-like_DNA-bd_sf"/>
</dbReference>
<feature type="region of interest" description="Disordered" evidence="1">
    <location>
        <begin position="132"/>
        <end position="157"/>
    </location>
</feature>
<name>A0ABY8H8R7_9MICC</name>
<organism evidence="2 3">
    <name type="scientific">Citricoccus muralis</name>
    <dbReference type="NCBI Taxonomy" id="169134"/>
    <lineage>
        <taxon>Bacteria</taxon>
        <taxon>Bacillati</taxon>
        <taxon>Actinomycetota</taxon>
        <taxon>Actinomycetes</taxon>
        <taxon>Micrococcales</taxon>
        <taxon>Micrococcaceae</taxon>
        <taxon>Citricoccus</taxon>
    </lineage>
</organism>
<dbReference type="SUPFAM" id="SSF46785">
    <property type="entry name" value="Winged helix' DNA-binding domain"/>
    <property type="match status" value="1"/>
</dbReference>
<feature type="compositionally biased region" description="Basic and acidic residues" evidence="1">
    <location>
        <begin position="204"/>
        <end position="214"/>
    </location>
</feature>
<dbReference type="EMBL" id="CP121252">
    <property type="protein sequence ID" value="WFP17557.1"/>
    <property type="molecule type" value="Genomic_DNA"/>
</dbReference>
<protein>
    <submittedName>
        <fullName evidence="2">Helix-turn-helix domain-containing protein</fullName>
    </submittedName>
</protein>
<gene>
    <name evidence="2" type="ORF">P8192_05490</name>
</gene>
<dbReference type="Pfam" id="PF13730">
    <property type="entry name" value="HTH_36"/>
    <property type="match status" value="1"/>
</dbReference>
<keyword evidence="3" id="KW-1185">Reference proteome</keyword>
<dbReference type="Proteomes" id="UP001219037">
    <property type="component" value="Chromosome"/>
</dbReference>
<dbReference type="RefSeq" id="WP_278159155.1">
    <property type="nucleotide sequence ID" value="NZ_CP121252.1"/>
</dbReference>
<reference evidence="2 3" key="1">
    <citation type="submission" date="2023-04" db="EMBL/GenBank/DDBJ databases">
        <title>Funneling lignin-derived compounds into biodiesel using alkali-halophilic Citricoccus sp. P2.</title>
        <authorList>
            <person name="Luo C.-B."/>
        </authorList>
    </citation>
    <scope>NUCLEOTIDE SEQUENCE [LARGE SCALE GENOMIC DNA]</scope>
    <source>
        <strain evidence="2 3">P2</strain>
    </source>
</reference>
<evidence type="ECO:0000313" key="2">
    <source>
        <dbReference type="EMBL" id="WFP17557.1"/>
    </source>
</evidence>
<dbReference type="InterPro" id="IPR036390">
    <property type="entry name" value="WH_DNA-bd_sf"/>
</dbReference>
<sequence length="376" mass="41636">MSIQAINWARQVGATGVLRAPEILVLWQLADMADEAWSCWPSQDTIARETNQSLRTISTQIGRLKKLGLVRVEDRHGPGGGRIGMRYYLQEEALFTLSETAERAASKEAPVRENERHAKLAGRVNKPHAKVAYREDKRHAESASPEPLRDAEVASRENERHANIAFEGPKRKLAYDPNANSRFGHYKERARINPQESSSSSVDQRAHQDLGETDRIDDDDDDRIFHRGVDLDVLTDQLGLEADDYDLAARVVNVVLDRAITHVKAPARYVARAVMADRAGLLAEARASLSPAQTTTDERPADGVPGTQPVVHTDAVPCTNPDHWGSGYDLTNCGACRGEAKTGQAFPHVDDLTEDQIDRLPERHRAWALSVRGVNA</sequence>